<evidence type="ECO:0000313" key="3">
    <source>
        <dbReference type="Proteomes" id="UP000324222"/>
    </source>
</evidence>
<proteinExistence type="predicted"/>
<feature type="region of interest" description="Disordered" evidence="1">
    <location>
        <begin position="1"/>
        <end position="43"/>
    </location>
</feature>
<dbReference type="AlphaFoldDB" id="A0A5B7DI97"/>
<evidence type="ECO:0000313" key="2">
    <source>
        <dbReference type="EMBL" id="MPC20907.1"/>
    </source>
</evidence>
<keyword evidence="3" id="KW-1185">Reference proteome</keyword>
<reference evidence="2 3" key="1">
    <citation type="submission" date="2019-05" db="EMBL/GenBank/DDBJ databases">
        <title>Another draft genome of Portunus trituberculatus and its Hox gene families provides insights of decapod evolution.</title>
        <authorList>
            <person name="Jeong J.-H."/>
            <person name="Song I."/>
            <person name="Kim S."/>
            <person name="Choi T."/>
            <person name="Kim D."/>
            <person name="Ryu S."/>
            <person name="Kim W."/>
        </authorList>
    </citation>
    <scope>NUCLEOTIDE SEQUENCE [LARGE SCALE GENOMIC DNA]</scope>
    <source>
        <tissue evidence="2">Muscle</tissue>
    </source>
</reference>
<feature type="compositionally biased region" description="Polar residues" evidence="1">
    <location>
        <begin position="1"/>
        <end position="11"/>
    </location>
</feature>
<dbReference type="Proteomes" id="UP000324222">
    <property type="component" value="Unassembled WGS sequence"/>
</dbReference>
<comment type="caution">
    <text evidence="2">The sequence shown here is derived from an EMBL/GenBank/DDBJ whole genome shotgun (WGS) entry which is preliminary data.</text>
</comment>
<accession>A0A5B7DI97</accession>
<organism evidence="2 3">
    <name type="scientific">Portunus trituberculatus</name>
    <name type="common">Swimming crab</name>
    <name type="synonym">Neptunus trituberculatus</name>
    <dbReference type="NCBI Taxonomy" id="210409"/>
    <lineage>
        <taxon>Eukaryota</taxon>
        <taxon>Metazoa</taxon>
        <taxon>Ecdysozoa</taxon>
        <taxon>Arthropoda</taxon>
        <taxon>Crustacea</taxon>
        <taxon>Multicrustacea</taxon>
        <taxon>Malacostraca</taxon>
        <taxon>Eumalacostraca</taxon>
        <taxon>Eucarida</taxon>
        <taxon>Decapoda</taxon>
        <taxon>Pleocyemata</taxon>
        <taxon>Brachyura</taxon>
        <taxon>Eubrachyura</taxon>
        <taxon>Portunoidea</taxon>
        <taxon>Portunidae</taxon>
        <taxon>Portuninae</taxon>
        <taxon>Portunus</taxon>
    </lineage>
</organism>
<dbReference type="EMBL" id="VSRR010000923">
    <property type="protein sequence ID" value="MPC20907.1"/>
    <property type="molecule type" value="Genomic_DNA"/>
</dbReference>
<evidence type="ECO:0000256" key="1">
    <source>
        <dbReference type="SAM" id="MobiDB-lite"/>
    </source>
</evidence>
<gene>
    <name evidence="2" type="ORF">E2C01_013871</name>
</gene>
<sequence length="97" mass="10478">MGAGETMSQQECRQRLRPLSPEGHQGGPKASRPKLLPLGKGTSRRETALVPHLAAFPSSLSSLSSASCLADVFIKSPIFSFTALKFFLCAVRVRHLI</sequence>
<name>A0A5B7DI97_PORTR</name>
<protein>
    <submittedName>
        <fullName evidence="2">Uncharacterized protein</fullName>
    </submittedName>
</protein>